<comment type="function">
    <text evidence="9">Involved in the cellular defense against the biological effects of O6-methylguanine (O6-MeG) and O4-methylthymine (O4-MeT) in DNA. Repairs the methylated nucleobase in DNA by stoichiometrically transferring the methyl group to a cysteine residue in the enzyme. This is a suicide reaction: the enzyme is irreversibly inactivated.</text>
</comment>
<organism evidence="12 13">
    <name type="scientific">Photobacterium kishitanii</name>
    <dbReference type="NCBI Taxonomy" id="318456"/>
    <lineage>
        <taxon>Bacteria</taxon>
        <taxon>Pseudomonadati</taxon>
        <taxon>Pseudomonadota</taxon>
        <taxon>Gammaproteobacteria</taxon>
        <taxon>Vibrionales</taxon>
        <taxon>Vibrionaceae</taxon>
        <taxon>Photobacterium</taxon>
    </lineage>
</organism>
<dbReference type="GeneID" id="29946377"/>
<accession>A0A2T3KAT2</accession>
<dbReference type="GO" id="GO:0003908">
    <property type="term" value="F:methylated-DNA-[protein]-cysteine S-methyltransferase activity"/>
    <property type="evidence" value="ECO:0007669"/>
    <property type="project" value="UniProtKB-UniRule"/>
</dbReference>
<comment type="catalytic activity">
    <reaction evidence="1 9">
        <text>a 4-O-methyl-thymidine in DNA + L-cysteinyl-[protein] = a thymidine in DNA + S-methyl-L-cysteinyl-[protein]</text>
        <dbReference type="Rhea" id="RHEA:53428"/>
        <dbReference type="Rhea" id="RHEA-COMP:10131"/>
        <dbReference type="Rhea" id="RHEA-COMP:10132"/>
        <dbReference type="Rhea" id="RHEA-COMP:13555"/>
        <dbReference type="Rhea" id="RHEA-COMP:13556"/>
        <dbReference type="ChEBI" id="CHEBI:29950"/>
        <dbReference type="ChEBI" id="CHEBI:82612"/>
        <dbReference type="ChEBI" id="CHEBI:137386"/>
        <dbReference type="ChEBI" id="CHEBI:137387"/>
        <dbReference type="EC" id="2.1.1.63"/>
    </reaction>
</comment>
<feature type="domain" description="Methylated-DNA-[protein]-cysteine S-methyltransferase DNA binding" evidence="10">
    <location>
        <begin position="76"/>
        <end position="155"/>
    </location>
</feature>
<dbReference type="InterPro" id="IPR001497">
    <property type="entry name" value="MethylDNA_cys_MeTrfase_AS"/>
</dbReference>
<dbReference type="Pfam" id="PF01035">
    <property type="entry name" value="DNA_binding_1"/>
    <property type="match status" value="1"/>
</dbReference>
<keyword evidence="5 9" id="KW-0808">Transferase</keyword>
<dbReference type="EMBL" id="PYNF01000046">
    <property type="protein sequence ID" value="PSU89335.1"/>
    <property type="molecule type" value="Genomic_DNA"/>
</dbReference>
<dbReference type="PROSITE" id="PS00374">
    <property type="entry name" value="MGMT"/>
    <property type="match status" value="1"/>
</dbReference>
<dbReference type="Gene3D" id="3.30.160.70">
    <property type="entry name" value="Methylated DNA-protein cysteine methyltransferase domain"/>
    <property type="match status" value="1"/>
</dbReference>
<dbReference type="EC" id="2.1.1.63" evidence="9"/>
<dbReference type="GO" id="GO:0006307">
    <property type="term" value="P:DNA alkylation repair"/>
    <property type="evidence" value="ECO:0007669"/>
    <property type="project" value="UniProtKB-UniRule"/>
</dbReference>
<dbReference type="InterPro" id="IPR014048">
    <property type="entry name" value="MethylDNA_cys_MeTrfase_DNA-bd"/>
</dbReference>
<dbReference type="Gene3D" id="1.10.10.10">
    <property type="entry name" value="Winged helix-like DNA-binding domain superfamily/Winged helix DNA-binding domain"/>
    <property type="match status" value="1"/>
</dbReference>
<evidence type="ECO:0000259" key="11">
    <source>
        <dbReference type="Pfam" id="PF02870"/>
    </source>
</evidence>
<dbReference type="SUPFAM" id="SSF46767">
    <property type="entry name" value="Methylated DNA-protein cysteine methyltransferase, C-terminal domain"/>
    <property type="match status" value="1"/>
</dbReference>
<gene>
    <name evidence="12" type="ORF">C9J27_24445</name>
</gene>
<dbReference type="PANTHER" id="PTHR10815">
    <property type="entry name" value="METHYLATED-DNA--PROTEIN-CYSTEINE METHYLTRANSFERASE"/>
    <property type="match status" value="1"/>
</dbReference>
<dbReference type="AlphaFoldDB" id="A0A0B7JEZ1"/>
<evidence type="ECO:0000259" key="10">
    <source>
        <dbReference type="Pfam" id="PF01035"/>
    </source>
</evidence>
<dbReference type="Pfam" id="PF02870">
    <property type="entry name" value="Methyltransf_1N"/>
    <property type="match status" value="1"/>
</dbReference>
<dbReference type="GO" id="GO:0032259">
    <property type="term" value="P:methylation"/>
    <property type="evidence" value="ECO:0007669"/>
    <property type="project" value="UniProtKB-KW"/>
</dbReference>
<dbReference type="Proteomes" id="UP000241426">
    <property type="component" value="Unassembled WGS sequence"/>
</dbReference>
<evidence type="ECO:0000256" key="1">
    <source>
        <dbReference type="ARBA" id="ARBA00001286"/>
    </source>
</evidence>
<dbReference type="SUPFAM" id="SSF53155">
    <property type="entry name" value="Methylated DNA-protein cysteine methyltransferase domain"/>
    <property type="match status" value="1"/>
</dbReference>
<accession>A0A0B7JEZ1</accession>
<dbReference type="CDD" id="cd06445">
    <property type="entry name" value="ATase"/>
    <property type="match status" value="1"/>
</dbReference>
<comment type="catalytic activity">
    <reaction evidence="8 9">
        <text>a 6-O-methyl-2'-deoxyguanosine in DNA + L-cysteinyl-[protein] = S-methyl-L-cysteinyl-[protein] + a 2'-deoxyguanosine in DNA</text>
        <dbReference type="Rhea" id="RHEA:24000"/>
        <dbReference type="Rhea" id="RHEA-COMP:10131"/>
        <dbReference type="Rhea" id="RHEA-COMP:10132"/>
        <dbReference type="Rhea" id="RHEA-COMP:11367"/>
        <dbReference type="Rhea" id="RHEA-COMP:11368"/>
        <dbReference type="ChEBI" id="CHEBI:29950"/>
        <dbReference type="ChEBI" id="CHEBI:82612"/>
        <dbReference type="ChEBI" id="CHEBI:85445"/>
        <dbReference type="ChEBI" id="CHEBI:85448"/>
        <dbReference type="EC" id="2.1.1.63"/>
    </reaction>
</comment>
<evidence type="ECO:0000256" key="7">
    <source>
        <dbReference type="ARBA" id="ARBA00023204"/>
    </source>
</evidence>
<dbReference type="InterPro" id="IPR036217">
    <property type="entry name" value="MethylDNA_cys_MeTrfase_DNAb"/>
</dbReference>
<evidence type="ECO:0000313" key="12">
    <source>
        <dbReference type="EMBL" id="PSU89335.1"/>
    </source>
</evidence>
<dbReference type="InterPro" id="IPR036631">
    <property type="entry name" value="MGMT_N_sf"/>
</dbReference>
<dbReference type="PANTHER" id="PTHR10815:SF5">
    <property type="entry name" value="METHYLATED-DNA--PROTEIN-CYSTEINE METHYLTRANSFERASE"/>
    <property type="match status" value="1"/>
</dbReference>
<comment type="caution">
    <text evidence="12">The sequence shown here is derived from an EMBL/GenBank/DDBJ whole genome shotgun (WGS) entry which is preliminary data.</text>
</comment>
<feature type="domain" description="Methylguanine DNA methyltransferase ribonuclease-like" evidence="11">
    <location>
        <begin position="4"/>
        <end position="72"/>
    </location>
</feature>
<evidence type="ECO:0000256" key="2">
    <source>
        <dbReference type="ARBA" id="ARBA00008711"/>
    </source>
</evidence>
<evidence type="ECO:0000256" key="9">
    <source>
        <dbReference type="HAMAP-Rule" id="MF_00772"/>
    </source>
</evidence>
<reference evidence="12 13" key="1">
    <citation type="submission" date="2018-01" db="EMBL/GenBank/DDBJ databases">
        <title>Whole genome sequencing of Histamine producing bacteria.</title>
        <authorList>
            <person name="Butler K."/>
        </authorList>
    </citation>
    <scope>NUCLEOTIDE SEQUENCE [LARGE SCALE GENOMIC DNA]</scope>
    <source>
        <strain evidence="12 13">FS-7.2</strain>
    </source>
</reference>
<dbReference type="FunFam" id="1.10.10.10:FF:000214">
    <property type="entry name" value="Methylated-DNA--protein-cysteine methyltransferase"/>
    <property type="match status" value="1"/>
</dbReference>
<dbReference type="HAMAP" id="MF_00772">
    <property type="entry name" value="OGT"/>
    <property type="match status" value="1"/>
</dbReference>
<dbReference type="eggNOG" id="COG0350">
    <property type="taxonomic scope" value="Bacteria"/>
</dbReference>
<dbReference type="InterPro" id="IPR008332">
    <property type="entry name" value="MethylG_MeTrfase_N"/>
</dbReference>
<feature type="active site" description="Nucleophile; methyl group acceptor" evidence="9">
    <location>
        <position position="127"/>
    </location>
</feature>
<dbReference type="InterPro" id="IPR036388">
    <property type="entry name" value="WH-like_DNA-bd_sf"/>
</dbReference>
<evidence type="ECO:0000313" key="13">
    <source>
        <dbReference type="Proteomes" id="UP000241426"/>
    </source>
</evidence>
<keyword evidence="6 9" id="KW-0227">DNA damage</keyword>
<name>A0A0B7JEZ1_9GAMM</name>
<dbReference type="InterPro" id="IPR023546">
    <property type="entry name" value="MGMT"/>
</dbReference>
<evidence type="ECO:0000256" key="3">
    <source>
        <dbReference type="ARBA" id="ARBA00022490"/>
    </source>
</evidence>
<comment type="similarity">
    <text evidence="2 9">Belongs to the MGMT family.</text>
</comment>
<protein>
    <recommendedName>
        <fullName evidence="9">Methylated-DNA--protein-cysteine methyltransferase</fullName>
        <ecNumber evidence="9">2.1.1.63</ecNumber>
    </recommendedName>
    <alternativeName>
        <fullName evidence="9">6-O-methylguanine-DNA methyltransferase</fullName>
        <shortName evidence="9">MGMT</shortName>
    </alternativeName>
    <alternativeName>
        <fullName evidence="9">O-6-methylguanine-DNA-alkyltransferase</fullName>
    </alternativeName>
</protein>
<proteinExistence type="inferred from homology"/>
<evidence type="ECO:0000256" key="5">
    <source>
        <dbReference type="ARBA" id="ARBA00022679"/>
    </source>
</evidence>
<keyword evidence="4 9" id="KW-0489">Methyltransferase</keyword>
<evidence type="ECO:0000256" key="4">
    <source>
        <dbReference type="ARBA" id="ARBA00022603"/>
    </source>
</evidence>
<evidence type="ECO:0000256" key="8">
    <source>
        <dbReference type="ARBA" id="ARBA00049348"/>
    </source>
</evidence>
<comment type="subcellular location">
    <subcellularLocation>
        <location evidence="9">Cytoplasm</location>
    </subcellularLocation>
</comment>
<dbReference type="RefSeq" id="WP_036792051.1">
    <property type="nucleotide sequence ID" value="NZ_JAUZMX010000002.1"/>
</dbReference>
<sequence>MSTYYRTIDTPLGCLTLYATDNALTAILYKHQTPTIEVATYAPQHPLLIECEQQLQQYFTGTRQQFDLPLAPQGTEFQQRVWQALLTIPYGINWSYQQLAITIGNPKACQAVGMANSKNPLSIVIPCHRVIGKNGKLTGYAGGLDKKQTLLELEKITLNSNL</sequence>
<dbReference type="NCBIfam" id="TIGR00589">
    <property type="entry name" value="ogt"/>
    <property type="match status" value="1"/>
</dbReference>
<keyword evidence="3 9" id="KW-0963">Cytoplasm</keyword>
<dbReference type="GO" id="GO:0005737">
    <property type="term" value="C:cytoplasm"/>
    <property type="evidence" value="ECO:0007669"/>
    <property type="project" value="UniProtKB-SubCell"/>
</dbReference>
<keyword evidence="7 9" id="KW-0234">DNA repair</keyword>
<comment type="miscellaneous">
    <text evidence="9">This enzyme catalyzes only one turnover and therefore is not strictly catalytic. According to one definition, an enzyme is a biocatalyst that acts repeatedly and over many reaction cycles.</text>
</comment>
<evidence type="ECO:0000256" key="6">
    <source>
        <dbReference type="ARBA" id="ARBA00022763"/>
    </source>
</evidence>